<keyword evidence="2" id="KW-1185">Reference proteome</keyword>
<dbReference type="InterPro" id="IPR025130">
    <property type="entry name" value="DUF4056"/>
</dbReference>
<name>A0A5K7S7R7_9BACT</name>
<accession>A0A5K7S7R7</accession>
<gene>
    <name evidence="1" type="ORF">AQPE_1691</name>
</gene>
<reference evidence="1" key="1">
    <citation type="journal article" date="2020" name="Int. J. Syst. Evol. Microbiol.">
        <title>Aquipluma nitroreducens gen. nov. sp. nov., a novel facultatively anaerobic bacterium isolated from a freshwater lake.</title>
        <authorList>
            <person name="Watanabe M."/>
            <person name="Kojima H."/>
            <person name="Fukui M."/>
        </authorList>
    </citation>
    <scope>NUCLEOTIDE SEQUENCE</scope>
    <source>
        <strain evidence="1">MeG22</strain>
    </source>
</reference>
<dbReference type="Proteomes" id="UP001193389">
    <property type="component" value="Chromosome"/>
</dbReference>
<proteinExistence type="predicted"/>
<dbReference type="EMBL" id="AP018694">
    <property type="protein sequence ID" value="BBE17535.1"/>
    <property type="molecule type" value="Genomic_DNA"/>
</dbReference>
<evidence type="ECO:0000313" key="2">
    <source>
        <dbReference type="Proteomes" id="UP001193389"/>
    </source>
</evidence>
<dbReference type="KEGG" id="anf:AQPE_1691"/>
<evidence type="ECO:0008006" key="3">
    <source>
        <dbReference type="Google" id="ProtNLM"/>
    </source>
</evidence>
<sequence length="312" mass="35707">MQLFAIPGIKLTETTSLDKIGPHHYLGDASEENGIIYSRRGGFIDMAHLRDQSDWTAYLYTQILEHKKKGSLSIILGREGGEKTLNVSIPTNLNNQDLINLAGKIAYDLSVWHEIATWFGASSIPFVPERYSSFSIEDPYSNLLGATIGIQALQSELPYEQAVTQIINKYLKDLDAVSNEAETYLAMEAVRDVWWTRDKKLPSSKVLLQRQLQVYPCLKPWLVPGWSTANQTPLELSVPELASNGQDLNQFYQLEFKLNYKFPFHKMFPERKERNITQNDFNRMIAQVANELTRKENRSLDRKDKIKYSAAN</sequence>
<protein>
    <recommendedName>
        <fullName evidence="3">DUF4056 domain-containing protein</fullName>
    </recommendedName>
</protein>
<dbReference type="Pfam" id="PF13265">
    <property type="entry name" value="DUF4056"/>
    <property type="match status" value="1"/>
</dbReference>
<evidence type="ECO:0000313" key="1">
    <source>
        <dbReference type="EMBL" id="BBE17535.1"/>
    </source>
</evidence>
<organism evidence="1 2">
    <name type="scientific">Aquipluma nitroreducens</name>
    <dbReference type="NCBI Taxonomy" id="2010828"/>
    <lineage>
        <taxon>Bacteria</taxon>
        <taxon>Pseudomonadati</taxon>
        <taxon>Bacteroidota</taxon>
        <taxon>Bacteroidia</taxon>
        <taxon>Marinilabiliales</taxon>
        <taxon>Prolixibacteraceae</taxon>
        <taxon>Aquipluma</taxon>
    </lineage>
</organism>
<dbReference type="AlphaFoldDB" id="A0A5K7S7R7"/>